<protein>
    <recommendedName>
        <fullName evidence="4">DNA repair exonuclease SbcCD ATPase subunit</fullName>
    </recommendedName>
</protein>
<feature type="coiled-coil region" evidence="1">
    <location>
        <begin position="482"/>
        <end position="535"/>
    </location>
</feature>
<sequence length="688" mass="73459">QDAQLAALVRDFEEARQLGAELGGCQERLRAAESALQACRAEIGGLEKEAEALRDVKAQLQTARAEEEMAAARVSALQADFDAFQARSRHLGGLATQIPQVRDEVNAAQLLEKKLIGDVAAAQGGLTGLQASLEGARMQWERTQKQRHTLRDLSDRAAFADLAARLDAASRAFDDARARLDGFPQVPEGERQAAEALDGQLRELRAQIRAAGTTVTLALDPGRPVQYSGSDGDGAAAVTSGTPLELFTLDRLEVSIAGVGRIQVVSGAGSARELAGQAERAERQLESILAKFAAKSLGDLLGQAAHRKELASQADACRKTLEALQATGQYKSAADARTAVRDLDTRIAAALAELGQTEDALQAASLPDDAHLKEAGLAARKQVADAESALDALRKRLADAQARAASGAQSLTALETEHKAAKESADDILKKHEGGLPALEAALGGARSQAAAAAERAQRLVAQLPPPERDPDALLGDRRQAAAEVEAQAAAARSAADRLSGRLESFSGRGLYERIAELEEAREQCAMEVSRLDLRGRAVKLLLELAQDRRRRQAGGVVQPLAERTTQLWEIVTAVPRREVVFGDDLALRGVRVAGDERDIEPFSGGAREQLFLVARVALAEVLAREDRQFLVVDDSLVYSDPQRRDRLLDVLGQAAESVQIVILTCDGDRYRGLPAARHLGLLAPVGI</sequence>
<dbReference type="EMBL" id="VGJX01000530">
    <property type="protein sequence ID" value="MBM3275323.1"/>
    <property type="molecule type" value="Genomic_DNA"/>
</dbReference>
<accession>A0A937X4S8</accession>
<dbReference type="Gene3D" id="1.10.287.1490">
    <property type="match status" value="1"/>
</dbReference>
<gene>
    <name evidence="2" type="ORF">FJZ00_09230</name>
</gene>
<evidence type="ECO:0000256" key="1">
    <source>
        <dbReference type="SAM" id="Coils"/>
    </source>
</evidence>
<dbReference type="PANTHER" id="PTHR41259">
    <property type="entry name" value="DOUBLE-STRAND BREAK REPAIR RAD50 ATPASE, PUTATIVE-RELATED"/>
    <property type="match status" value="1"/>
</dbReference>
<dbReference type="AlphaFoldDB" id="A0A937X4S8"/>
<proteinExistence type="predicted"/>
<comment type="caution">
    <text evidence="2">The sequence shown here is derived from an EMBL/GenBank/DDBJ whole genome shotgun (WGS) entry which is preliminary data.</text>
</comment>
<dbReference type="Gene3D" id="3.40.50.300">
    <property type="entry name" value="P-loop containing nucleotide triphosphate hydrolases"/>
    <property type="match status" value="1"/>
</dbReference>
<organism evidence="2 3">
    <name type="scientific">Candidatus Tanganyikabacteria bacterium</name>
    <dbReference type="NCBI Taxonomy" id="2961651"/>
    <lineage>
        <taxon>Bacteria</taxon>
        <taxon>Bacillati</taxon>
        <taxon>Candidatus Sericytochromatia</taxon>
        <taxon>Candidatus Tanganyikabacteria</taxon>
    </lineage>
</organism>
<feature type="coiled-coil region" evidence="1">
    <location>
        <begin position="383"/>
        <end position="431"/>
    </location>
</feature>
<evidence type="ECO:0008006" key="4">
    <source>
        <dbReference type="Google" id="ProtNLM"/>
    </source>
</evidence>
<feature type="coiled-coil region" evidence="1">
    <location>
        <begin position="271"/>
        <end position="327"/>
    </location>
</feature>
<feature type="non-terminal residue" evidence="2">
    <location>
        <position position="1"/>
    </location>
</feature>
<dbReference type="PANTHER" id="PTHR41259:SF1">
    <property type="entry name" value="DOUBLE-STRAND BREAK REPAIR RAD50 ATPASE, PUTATIVE-RELATED"/>
    <property type="match status" value="1"/>
</dbReference>
<keyword evidence="1" id="KW-0175">Coiled coil</keyword>
<name>A0A937X4S8_9BACT</name>
<evidence type="ECO:0000313" key="3">
    <source>
        <dbReference type="Proteomes" id="UP000703893"/>
    </source>
</evidence>
<feature type="coiled-coil region" evidence="1">
    <location>
        <begin position="29"/>
        <end position="73"/>
    </location>
</feature>
<evidence type="ECO:0000313" key="2">
    <source>
        <dbReference type="EMBL" id="MBM3275323.1"/>
    </source>
</evidence>
<dbReference type="InterPro" id="IPR027417">
    <property type="entry name" value="P-loop_NTPase"/>
</dbReference>
<dbReference type="Proteomes" id="UP000703893">
    <property type="component" value="Unassembled WGS sequence"/>
</dbReference>
<reference evidence="2 3" key="1">
    <citation type="submission" date="2019-03" db="EMBL/GenBank/DDBJ databases">
        <title>Lake Tanganyika Metagenome-Assembled Genomes (MAGs).</title>
        <authorList>
            <person name="Tran P."/>
        </authorList>
    </citation>
    <scope>NUCLEOTIDE SEQUENCE [LARGE SCALE GENOMIC DNA]</scope>
    <source>
        <strain evidence="2">K_DeepCast_65m_m2_236</strain>
    </source>
</reference>
<dbReference type="SUPFAM" id="SSF52540">
    <property type="entry name" value="P-loop containing nucleoside triphosphate hydrolases"/>
    <property type="match status" value="1"/>
</dbReference>